<dbReference type="AlphaFoldDB" id="A0A9X1R3I9"/>
<feature type="chain" id="PRO_5040843455" evidence="1">
    <location>
        <begin position="24"/>
        <end position="102"/>
    </location>
</feature>
<dbReference type="RefSeq" id="WP_237890127.1">
    <property type="nucleotide sequence ID" value="NZ_JAKLTY010000004.1"/>
</dbReference>
<evidence type="ECO:0000256" key="1">
    <source>
        <dbReference type="SAM" id="SignalP"/>
    </source>
</evidence>
<feature type="signal peptide" evidence="1">
    <location>
        <begin position="1"/>
        <end position="23"/>
    </location>
</feature>
<gene>
    <name evidence="2" type="ORF">L6654_08585</name>
</gene>
<reference evidence="2" key="1">
    <citation type="submission" date="2022-01" db="EMBL/GenBank/DDBJ databases">
        <title>Genome sequnece data of strain Bradyrhizobium sp. nov.</title>
        <authorList>
            <person name="Zhang J."/>
        </authorList>
    </citation>
    <scope>NUCLEOTIDE SEQUENCE</scope>
    <source>
        <strain evidence="2">WYCCWR 13023</strain>
    </source>
</reference>
<accession>A0A9X1R3I9</accession>
<dbReference type="EMBL" id="JAKLTY010000004">
    <property type="protein sequence ID" value="MCG2626677.1"/>
    <property type="molecule type" value="Genomic_DNA"/>
</dbReference>
<sequence length="102" mass="11700">MRILLAALVAVSALAMSVSSVDAQGYYRRAYPYGYDEYGRSTDPDCYRGPNQVYVCGGPRRGFYEDEGDYQRRRYRRSYGIDQYGRSTDPNCYRGPQGVYVC</sequence>
<comment type="caution">
    <text evidence="2">The sequence shown here is derived from an EMBL/GenBank/DDBJ whole genome shotgun (WGS) entry which is preliminary data.</text>
</comment>
<evidence type="ECO:0000313" key="2">
    <source>
        <dbReference type="EMBL" id="MCG2626677.1"/>
    </source>
</evidence>
<dbReference type="Proteomes" id="UP001139054">
    <property type="component" value="Unassembled WGS sequence"/>
</dbReference>
<evidence type="ECO:0000313" key="3">
    <source>
        <dbReference type="Proteomes" id="UP001139054"/>
    </source>
</evidence>
<organism evidence="2 3">
    <name type="scientific">Bradyrhizobium zhengyangense</name>
    <dbReference type="NCBI Taxonomy" id="2911009"/>
    <lineage>
        <taxon>Bacteria</taxon>
        <taxon>Pseudomonadati</taxon>
        <taxon>Pseudomonadota</taxon>
        <taxon>Alphaproteobacteria</taxon>
        <taxon>Hyphomicrobiales</taxon>
        <taxon>Nitrobacteraceae</taxon>
        <taxon>Bradyrhizobium</taxon>
    </lineage>
</organism>
<name>A0A9X1R3I9_9BRAD</name>
<protein>
    <submittedName>
        <fullName evidence="2">Uncharacterized protein</fullName>
    </submittedName>
</protein>
<proteinExistence type="predicted"/>
<keyword evidence="1" id="KW-0732">Signal</keyword>